<protein>
    <recommendedName>
        <fullName evidence="3">DUF2452 domain-containing protein</fullName>
    </recommendedName>
</protein>
<proteinExistence type="predicted"/>
<sequence>MKSLKKALLPYGTTSSSPSIVLPDTALFLSERGSLTKNYFENAVELLNREYEAIRRLADLNELVYSASYNFVPRVGQRYQLYQKTDGSYLLSMIENWKAYEFVVSIEFTADSVWKDVTSL</sequence>
<dbReference type="AlphaFoldDB" id="A0A0R2U6Q2"/>
<organism evidence="1 2">
    <name type="scientific">SAR92 bacterium BACL26 MAG-121220-bin70</name>
    <dbReference type="NCBI Taxonomy" id="1655626"/>
    <lineage>
        <taxon>Bacteria</taxon>
        <taxon>Pseudomonadati</taxon>
        <taxon>Pseudomonadota</taxon>
        <taxon>Gammaproteobacteria</taxon>
        <taxon>Cellvibrionales</taxon>
        <taxon>Porticoccaceae</taxon>
        <taxon>SAR92 clade</taxon>
    </lineage>
</organism>
<comment type="caution">
    <text evidence="1">The sequence shown here is derived from an EMBL/GenBank/DDBJ whole genome shotgun (WGS) entry which is preliminary data.</text>
</comment>
<evidence type="ECO:0008006" key="3">
    <source>
        <dbReference type="Google" id="ProtNLM"/>
    </source>
</evidence>
<accession>A0A0R2U6Q2</accession>
<evidence type="ECO:0000313" key="1">
    <source>
        <dbReference type="EMBL" id="KRO93314.1"/>
    </source>
</evidence>
<dbReference type="Pfam" id="PF10504">
    <property type="entry name" value="DUF2452"/>
    <property type="match status" value="1"/>
</dbReference>
<dbReference type="Proteomes" id="UP000051213">
    <property type="component" value="Unassembled WGS sequence"/>
</dbReference>
<reference evidence="1 2" key="1">
    <citation type="submission" date="2015-10" db="EMBL/GenBank/DDBJ databases">
        <title>Metagenome-Assembled Genomes uncover a global brackish microbiome.</title>
        <authorList>
            <person name="Hugerth L.W."/>
            <person name="Larsson J."/>
            <person name="Alneberg J."/>
            <person name="Lindh M.V."/>
            <person name="Legrand C."/>
            <person name="Pinhassi J."/>
            <person name="Andersson A.F."/>
        </authorList>
    </citation>
    <scope>NUCLEOTIDE SEQUENCE [LARGE SCALE GENOMIC DNA]</scope>
    <source>
        <strain evidence="1">BACL26 MAG-121220-bin70</strain>
    </source>
</reference>
<dbReference type="InterPro" id="IPR019534">
    <property type="entry name" value="DUF2452"/>
</dbReference>
<name>A0A0R2U6Q2_9GAMM</name>
<gene>
    <name evidence="1" type="ORF">ABS24_05725</name>
</gene>
<evidence type="ECO:0000313" key="2">
    <source>
        <dbReference type="Proteomes" id="UP000051213"/>
    </source>
</evidence>
<dbReference type="EMBL" id="LICA01000274">
    <property type="protein sequence ID" value="KRO93314.1"/>
    <property type="molecule type" value="Genomic_DNA"/>
</dbReference>